<evidence type="ECO:0000256" key="1">
    <source>
        <dbReference type="SAM" id="MobiDB-lite"/>
    </source>
</evidence>
<dbReference type="Proteomes" id="UP001187192">
    <property type="component" value="Unassembled WGS sequence"/>
</dbReference>
<reference evidence="2" key="1">
    <citation type="submission" date="2023-07" db="EMBL/GenBank/DDBJ databases">
        <title>draft genome sequence of fig (Ficus carica).</title>
        <authorList>
            <person name="Takahashi T."/>
            <person name="Nishimura K."/>
        </authorList>
    </citation>
    <scope>NUCLEOTIDE SEQUENCE</scope>
</reference>
<comment type="caution">
    <text evidence="2">The sequence shown here is derived from an EMBL/GenBank/DDBJ whole genome shotgun (WGS) entry which is preliminary data.</text>
</comment>
<feature type="region of interest" description="Disordered" evidence="1">
    <location>
        <begin position="1"/>
        <end position="30"/>
    </location>
</feature>
<dbReference type="AlphaFoldDB" id="A0AA88IZY8"/>
<evidence type="ECO:0000313" key="3">
    <source>
        <dbReference type="Proteomes" id="UP001187192"/>
    </source>
</evidence>
<sequence>MWSALHSHSTPGCLQKEAARSNGDTDGASVTGTPILKSAIALISKQRGRALARKSCPYLNRWANLLFIGIPCGLGCSSDPVGLNSECSGGHASADIGGGHRVNLTRWHSADSKRPRARAEYSSGLGSVARSGVAGLESDQLVVREGEEQYTGGGGRSIRFPGKGSVVAGEVLLGTVPGEGFSSCRGSSARVNTKGLDSGPLMVHDGEHRTNSIVVVQHSSRGRVIIVSSPGPGQIRLDPIRASHNRPVRRWLALVGIMVQGAAFLLHGLGTSGVLGLLEHNVFSGPARVPPMICLTLPSPLWLSTISCLTWSRPHLLQASDLPAASASASTNWNFITASASASASASA</sequence>
<dbReference type="EMBL" id="BTGU01000113">
    <property type="protein sequence ID" value="GMN61518.1"/>
    <property type="molecule type" value="Genomic_DNA"/>
</dbReference>
<keyword evidence="3" id="KW-1185">Reference proteome</keyword>
<organism evidence="2 3">
    <name type="scientific">Ficus carica</name>
    <name type="common">Common fig</name>
    <dbReference type="NCBI Taxonomy" id="3494"/>
    <lineage>
        <taxon>Eukaryota</taxon>
        <taxon>Viridiplantae</taxon>
        <taxon>Streptophyta</taxon>
        <taxon>Embryophyta</taxon>
        <taxon>Tracheophyta</taxon>
        <taxon>Spermatophyta</taxon>
        <taxon>Magnoliopsida</taxon>
        <taxon>eudicotyledons</taxon>
        <taxon>Gunneridae</taxon>
        <taxon>Pentapetalae</taxon>
        <taxon>rosids</taxon>
        <taxon>fabids</taxon>
        <taxon>Rosales</taxon>
        <taxon>Moraceae</taxon>
        <taxon>Ficeae</taxon>
        <taxon>Ficus</taxon>
    </lineage>
</organism>
<accession>A0AA88IZY8</accession>
<protein>
    <submittedName>
        <fullName evidence="2">Uncharacterized protein</fullName>
    </submittedName>
</protein>
<name>A0AA88IZY8_FICCA</name>
<evidence type="ECO:0000313" key="2">
    <source>
        <dbReference type="EMBL" id="GMN61518.1"/>
    </source>
</evidence>
<proteinExistence type="predicted"/>
<gene>
    <name evidence="2" type="ORF">TIFTF001_030617</name>
</gene>
<feature type="compositionally biased region" description="Polar residues" evidence="1">
    <location>
        <begin position="1"/>
        <end position="12"/>
    </location>
</feature>